<organism evidence="2 3">
    <name type="scientific">Leishmania orientalis</name>
    <dbReference type="NCBI Taxonomy" id="2249476"/>
    <lineage>
        <taxon>Eukaryota</taxon>
        <taxon>Discoba</taxon>
        <taxon>Euglenozoa</taxon>
        <taxon>Kinetoplastea</taxon>
        <taxon>Metakinetoplastina</taxon>
        <taxon>Trypanosomatida</taxon>
        <taxon>Trypanosomatidae</taxon>
        <taxon>Leishmaniinae</taxon>
        <taxon>Leishmania</taxon>
    </lineage>
</organism>
<dbReference type="Proteomes" id="UP000674143">
    <property type="component" value="Unassembled WGS sequence"/>
</dbReference>
<sequence length="497" mass="52603">MVLPPALHLGPHALRILPACRSAEVAPSMRGCSDSLLTAFCFVGELQTDAVDVSGEVSDAARDSTSRGASIVWYYSPLFQYERKRIRVEEGVIEASLTRAVEASQHADVNSPSLHLGGAKTAEYEGSRPARLSEASSAALSVTSATALPALYLRVGSSTTFREYGLVVAELQRAGQGASAEPCMQSRANTVGGDGDRSAHAAQKPPVFLRLTPNRPTLKPIDTQRSGSDLQNMRRLTHRRNTAPRGDATLLSVSAQRSAAQMQDGVRSSPWPSSLSEVATTATLGASLLRSESDRGNKPDGATFSMPVSLFREEDESSARTSQEGGSSKRVLRVEQRVKPEECARKDVPHGSHPFDGAGGSNISSALFSNSVFSSLPFQAPSSVLSTMGTPETDTDDCRSCSTAASGLGGGVLDNAHLRSLEITYLAFDAFTSLAQSPSYPTPPAAPKPRFVRRLPLCTYVNNSGFELATLAPLASAAQGIRLELEPAIAAAPQSSR</sequence>
<name>A0A836GM17_9TRYP</name>
<evidence type="ECO:0000313" key="2">
    <source>
        <dbReference type="EMBL" id="KAG5468015.1"/>
    </source>
</evidence>
<comment type="caution">
    <text evidence="2">The sequence shown here is derived from an EMBL/GenBank/DDBJ whole genome shotgun (WGS) entry which is preliminary data.</text>
</comment>
<dbReference type="RefSeq" id="XP_067059817.1">
    <property type="nucleotide sequence ID" value="XM_067203167.1"/>
</dbReference>
<protein>
    <submittedName>
        <fullName evidence="2">Uncharacterized protein</fullName>
    </submittedName>
</protein>
<dbReference type="AlphaFoldDB" id="A0A836GM17"/>
<dbReference type="GeneID" id="92357101"/>
<dbReference type="EMBL" id="JAFHLR010000034">
    <property type="protein sequence ID" value="KAG5468015.1"/>
    <property type="molecule type" value="Genomic_DNA"/>
</dbReference>
<keyword evidence="3" id="KW-1185">Reference proteome</keyword>
<feature type="region of interest" description="Disordered" evidence="1">
    <location>
        <begin position="256"/>
        <end position="276"/>
    </location>
</feature>
<evidence type="ECO:0000313" key="3">
    <source>
        <dbReference type="Proteomes" id="UP000674143"/>
    </source>
</evidence>
<accession>A0A836GM17</accession>
<evidence type="ECO:0000256" key="1">
    <source>
        <dbReference type="SAM" id="MobiDB-lite"/>
    </source>
</evidence>
<reference evidence="3" key="2">
    <citation type="journal article" date="2021" name="Sci. Data">
        <title>Chromosome-scale genome sequencing, assembly and annotation of six genomes from subfamily Leishmaniinae.</title>
        <authorList>
            <person name="Almutairi H."/>
            <person name="Urbaniak M.D."/>
            <person name="Bates M.D."/>
            <person name="Jariyapan N."/>
            <person name="Kwakye-Nuako G."/>
            <person name="Thomaz Soccol V."/>
            <person name="Al-Salem W.S."/>
            <person name="Dillon R.J."/>
            <person name="Bates P.A."/>
            <person name="Gatherer D."/>
        </authorList>
    </citation>
    <scope>NUCLEOTIDE SEQUENCE [LARGE SCALE GENOMIC DNA]</scope>
</reference>
<feature type="compositionally biased region" description="Basic and acidic residues" evidence="1">
    <location>
        <begin position="332"/>
        <end position="350"/>
    </location>
</feature>
<dbReference type="KEGG" id="loi:92357101"/>
<proteinExistence type="predicted"/>
<reference evidence="3" key="1">
    <citation type="journal article" date="2021" name="Microbiol. Resour. Announc.">
        <title>LGAAP: Leishmaniinae Genome Assembly and Annotation Pipeline.</title>
        <authorList>
            <person name="Almutairi H."/>
            <person name="Urbaniak M.D."/>
            <person name="Bates M.D."/>
            <person name="Jariyapan N."/>
            <person name="Kwakye-Nuako G."/>
            <person name="Thomaz-Soccol V."/>
            <person name="Al-Salem W.S."/>
            <person name="Dillon R.J."/>
            <person name="Bates P.A."/>
            <person name="Gatherer D."/>
        </authorList>
    </citation>
    <scope>NUCLEOTIDE SEQUENCE [LARGE SCALE GENOMIC DNA]</scope>
</reference>
<feature type="region of interest" description="Disordered" evidence="1">
    <location>
        <begin position="312"/>
        <end position="357"/>
    </location>
</feature>
<gene>
    <name evidence="2" type="ORF">LSCM4_01102</name>
</gene>